<protein>
    <recommendedName>
        <fullName evidence="1">Type VI secretion system IcmF C-terminal domain-containing protein</fullName>
    </recommendedName>
</protein>
<dbReference type="AlphaFoldDB" id="A0A4Y9T2F3"/>
<dbReference type="PANTHER" id="PTHR36153:SF1">
    <property type="entry name" value="TYPE VI SECRETION SYSTEM COMPONENT TSSM1"/>
    <property type="match status" value="1"/>
</dbReference>
<dbReference type="InterPro" id="IPR053156">
    <property type="entry name" value="T6SS_TssM-like"/>
</dbReference>
<dbReference type="OrthoDB" id="9758229at2"/>
<organism evidence="2 3">
    <name type="scientific">Massilia horti</name>
    <dbReference type="NCBI Taxonomy" id="2562153"/>
    <lineage>
        <taxon>Bacteria</taxon>
        <taxon>Pseudomonadati</taxon>
        <taxon>Pseudomonadota</taxon>
        <taxon>Betaproteobacteria</taxon>
        <taxon>Burkholderiales</taxon>
        <taxon>Oxalobacteraceae</taxon>
        <taxon>Telluria group</taxon>
        <taxon>Massilia</taxon>
    </lineage>
</organism>
<feature type="domain" description="Type VI secretion system IcmF C-terminal" evidence="1">
    <location>
        <begin position="199"/>
        <end position="292"/>
    </location>
</feature>
<evidence type="ECO:0000313" key="3">
    <source>
        <dbReference type="Proteomes" id="UP000297258"/>
    </source>
</evidence>
<accession>A0A4Y9T2F3</accession>
<proteinExistence type="predicted"/>
<sequence>MDQHFEPLRRLAGGAPGAAPVDALLARVGDFYKELSTLDSGLGGVQMTGLASAASLKAEADGLPSPLAGIVRQLVGSASGQVSAAGGRAALAGAQAASAFCDKAISGRYPFVHAAQAEVTPEDFAAVFAPGGDLDRYFQTNLASQVDTAGPVWRTRNGGAGVAAVPAATLRQFQHADTLRKAFFRAGQLAASAELLLVSSDAGPAVLEYDGEQHRVEPGQGAVRLKWPAQHPAAQARLVLAGKGGTVAGEGNWALFRLFDQGEAEPGATPERLRLHYLINGNKLVLELRASSVLNPFRLDALASFQCPGRATLPLTAQRSAQGV</sequence>
<evidence type="ECO:0000313" key="2">
    <source>
        <dbReference type="EMBL" id="TFW33908.1"/>
    </source>
</evidence>
<evidence type="ECO:0000259" key="1">
    <source>
        <dbReference type="Pfam" id="PF06744"/>
    </source>
</evidence>
<dbReference type="EMBL" id="SPUM01000033">
    <property type="protein sequence ID" value="TFW33908.1"/>
    <property type="molecule type" value="Genomic_DNA"/>
</dbReference>
<reference evidence="2 3" key="1">
    <citation type="submission" date="2019-03" db="EMBL/GenBank/DDBJ databases">
        <title>Draft genome of Massilia hortus sp. nov., a novel bacterial species of the Oxalobacteraceae family.</title>
        <authorList>
            <person name="Peta V."/>
            <person name="Raths R."/>
            <person name="Bucking H."/>
        </authorList>
    </citation>
    <scope>NUCLEOTIDE SEQUENCE [LARGE SCALE GENOMIC DNA]</scope>
    <source>
        <strain evidence="2 3">ONC3</strain>
    </source>
</reference>
<dbReference type="Pfam" id="PF06744">
    <property type="entry name" value="IcmF_C"/>
    <property type="match status" value="1"/>
</dbReference>
<name>A0A4Y9T2F3_9BURK</name>
<gene>
    <name evidence="2" type="ORF">E4O92_05350</name>
</gene>
<dbReference type="PANTHER" id="PTHR36153">
    <property type="entry name" value="INNER MEMBRANE PROTEIN-RELATED"/>
    <property type="match status" value="1"/>
</dbReference>
<comment type="caution">
    <text evidence="2">The sequence shown here is derived from an EMBL/GenBank/DDBJ whole genome shotgun (WGS) entry which is preliminary data.</text>
</comment>
<keyword evidence="3" id="KW-1185">Reference proteome</keyword>
<dbReference type="Proteomes" id="UP000297258">
    <property type="component" value="Unassembled WGS sequence"/>
</dbReference>
<dbReference type="InterPro" id="IPR010623">
    <property type="entry name" value="IcmF_C"/>
</dbReference>